<dbReference type="InterPro" id="IPR051805">
    <property type="entry name" value="Dehydratase_Activator_Redct"/>
</dbReference>
<dbReference type="InterPro" id="IPR007868">
    <property type="entry name" value="Hom_end_hint"/>
</dbReference>
<dbReference type="EMBL" id="JAHDYR010000007">
    <property type="protein sequence ID" value="KAG9396086.1"/>
    <property type="molecule type" value="Genomic_DNA"/>
</dbReference>
<dbReference type="GO" id="GO:0030908">
    <property type="term" value="P:protein splicing"/>
    <property type="evidence" value="ECO:0007669"/>
    <property type="project" value="InterPro"/>
</dbReference>
<dbReference type="GO" id="GO:0004519">
    <property type="term" value="F:endonuclease activity"/>
    <property type="evidence" value="ECO:0007669"/>
    <property type="project" value="InterPro"/>
</dbReference>
<dbReference type="Gene3D" id="3.30.420.40">
    <property type="match status" value="4"/>
</dbReference>
<dbReference type="GO" id="GO:0045127">
    <property type="term" value="F:N-acetylglucosamine kinase activity"/>
    <property type="evidence" value="ECO:0007669"/>
    <property type="project" value="UniProtKB-EC"/>
</dbReference>
<proteinExistence type="inferred from homology"/>
<dbReference type="Pfam" id="PF01869">
    <property type="entry name" value="BcrAD_BadFG"/>
    <property type="match status" value="1"/>
</dbReference>
<dbReference type="InterPro" id="IPR007869">
    <property type="entry name" value="Homing_endonuc_PI-Sce"/>
</dbReference>
<dbReference type="PANTHER" id="PTHR32329:SF4">
    <property type="entry name" value="ACTIVATOR OF 2-HYDROXYACYL-COA DEHYDRATASE"/>
    <property type="match status" value="1"/>
</dbReference>
<dbReference type="OrthoDB" id="10256471at2759"/>
<keyword evidence="10" id="KW-1185">Reference proteome</keyword>
<evidence type="ECO:0000313" key="10">
    <source>
        <dbReference type="Proteomes" id="UP000717585"/>
    </source>
</evidence>
<dbReference type="InterPro" id="IPR018709">
    <property type="entry name" value="CoA_activase_DUF2229"/>
</dbReference>
<evidence type="ECO:0000259" key="8">
    <source>
        <dbReference type="Pfam" id="PF09989"/>
    </source>
</evidence>
<sequence>MPQQPVEIGSDNGSQPQQPVQIGCDIGSTTVKLVVMEADGTTLYKKYAKHNSDIKTAAHDMFQESLPTFVGREAYITLTGSAGINVATALDVQYIQEVLACTKAIEEFAPQTDVSIELGGEDAKISYFQGTVDQRMNSICAGGTGAFIEQMATLLRTDAAGLAKLAESHKMIYPIASRCFAAGTQVLKADGTAVSVEDVQVGDQLLGPDGLPRNVTNLVRGIEPLYAMTFCKTHQNLSKETSPTNKSTVYVTGGHQFPILLRRLRGKHGDSYLEGTFDEAACTVTTTQVDTRPVYATIEDNYITGFVSTEDYLQRLPASYQKESYVPFMRTAQRGPDTVQLVLPEVVFVNHHSQEVHAEETITLTPALAYYIGLWLGDGFTSGTNQLSVGTTLDTTHADLLTKFWDSTPELAAFGKLTRHRQNSLNSLSLSFPVSKQMTRILHAIGARVSSLPNGQLTHSPSIEVVSKTIPADLAVRLGNEENRLSFLAGLLDSDGHVRAATTMGEMHSDSFNQFVIFVTQTSDRDWNAGLDRLATLLGLRLDVLAEKAYTSKDGINHQAVSRFAFRNNRAQLTAVLRRSVFRKGLDFLPNAIQEDDMTFINTHMKASRTITLLGAPFSVDATPTAPQPFFGFELDGDHLHVLANGTVSHNCGVFAKTDVQPLLNEGAAREDVAASILQAVVNQTIAGLGQGRPIQGYVAFLGGPLFFMPILRKLFMQTLKLDAEHAIIPDDAHFFVAMGSALSVDGPNRTTIAYYDLVGRLSSILNMNVTENTRLPPLFKDEAEYEEFKAYHAQHAVGRADLASYSGDIFLGIDAGSTTTKLVLVGTEGELLHSYYSSNHGNPLRTAVDALKEALALMPDTATIVRSCVTGYGEALLQTGLRIDHGEIETVAHQRAADFFQPGCDLVLDIGGQDMKVMKVRHSVKPDGTTTGVIDNVLLNEACSSGCGSFIESFAKSMGLPVAEFAARALKSAGPVDLGSRCTVFMNSRVKQAQKEGATVEDISAGIALSVVKNALYKVIRLRDIKDLGDKIVVQGGTFLNDAVLRALETILRHRVVRPDISGLMGAFGAAIVAREQYQIAQSESRTVSKADLEDFTWDTSSGRCEKCQNKCQLTFNKFTDGSVHVSGNRCEKGAITDGRRPLTDNIPDMYRWKYRRLFRYPSLKKEEAPRGTIGIPRVLNQYEDYPFWHTFFSNLGFRVQISARSTKKLFESGMATIPSDSICYPAKLVHGHILDLVNKGVDTIFYPCVPFTAVQEPNAIDTFACPIVGTYPESIAASMTVLSLEDGPPQPGKPRFLHPFLPLDDKEKFVKRVFDELASTYPDLKKKEVKRAALAAFIEMDSYRAELRQAGEDVLAWVDEDPSRHAILLVGRPYHIDPEINHGINDLIRGFGYAVLSEDSVRHLGKQDSLRVLNQWTYHARIYAAATAVRSRSNVDTVQLVSFSCGLDAITTDQTAELLRRFGRIYTSIKIDEISNLGAARIRLRSLFAAIKERRALGIVPKAIVPPFQRKVFTRANKRRHTILIPNMTPHHQQFMLAAFKSSQNWNAVLLPFGENDIDEGLISVHNDVCYPSVLVVGQIMAALRSGKYDLNNTTVIMTQTGGPCRASNYVAFIRKALAEAGMAQVPVLSLSVQFLERNPGFLPNPNIGLKMLLAVVYGDVLMALLYRTRPYEATPGAAQALYDKWSVIMQRDVSQFFNWYRFKKNMKQCIAEFDEMPLNDEERRPRVGIVGEILVKYSPQANNNIFGFLEAEGAEVVVPPLFDFVLYCLLDPMTAHDKLSGSAFGKLFGSVGISLLEILRKKMKKYMRRSDRFQHLAPKSIHKQAKSVDGIVDLGNQAGEGWFLTAEMVELLETGTNNILVLSPFACLPNHINGKATMLTLKRRFPLANISAIDYDPGASEVNQISRIKLMMGTAFKRHKMGEEDLAKHVAVRDRHIVVGAEADVKQEEDLVVEQ</sequence>
<dbReference type="Gene3D" id="3.10.28.10">
    <property type="entry name" value="Homing endonucleases"/>
    <property type="match status" value="1"/>
</dbReference>
<dbReference type="Gene3D" id="2.170.16.10">
    <property type="entry name" value="Hedgehog/Intein (Hint) domain"/>
    <property type="match status" value="1"/>
</dbReference>
<evidence type="ECO:0000313" key="9">
    <source>
        <dbReference type="EMBL" id="KAG9396086.1"/>
    </source>
</evidence>
<evidence type="ECO:0000256" key="2">
    <source>
        <dbReference type="ARBA" id="ARBA00012122"/>
    </source>
</evidence>
<evidence type="ECO:0000259" key="6">
    <source>
        <dbReference type="Pfam" id="PF05203"/>
    </source>
</evidence>
<dbReference type="Pfam" id="PF09989">
    <property type="entry name" value="DUF2229"/>
    <property type="match status" value="1"/>
</dbReference>
<dbReference type="SUPFAM" id="SSF55608">
    <property type="entry name" value="Homing endonucleases"/>
    <property type="match status" value="1"/>
</dbReference>
<dbReference type="PANTHER" id="PTHR32329">
    <property type="entry name" value="BIFUNCTIONAL PROTEIN [INCLUDES 2-HYDROXYACYL-COA DEHYDRATASE (N-TER) AND ITS ACTIVATOR DOMAIN (C_TERM)-RELATED"/>
    <property type="match status" value="1"/>
</dbReference>
<name>A0A8J6E3W2_9EUKA</name>
<dbReference type="InterPro" id="IPR002731">
    <property type="entry name" value="ATPase_BadF"/>
</dbReference>
<feature type="domain" description="Homing endonuclease PI-Sce" evidence="7">
    <location>
        <begin position="482"/>
        <end position="573"/>
    </location>
</feature>
<evidence type="ECO:0000256" key="1">
    <source>
        <dbReference type="ARBA" id="ARBA00006198"/>
    </source>
</evidence>
<evidence type="ECO:0000259" key="5">
    <source>
        <dbReference type="Pfam" id="PF01869"/>
    </source>
</evidence>
<dbReference type="SUPFAM" id="SSF53067">
    <property type="entry name" value="Actin-like ATPase domain"/>
    <property type="match status" value="3"/>
</dbReference>
<gene>
    <name evidence="9" type="ORF">J8273_2438</name>
</gene>
<dbReference type="Proteomes" id="UP000717585">
    <property type="component" value="Unassembled WGS sequence"/>
</dbReference>
<dbReference type="InterPro" id="IPR043129">
    <property type="entry name" value="ATPase_NBD"/>
</dbReference>
<dbReference type="Pfam" id="PF05203">
    <property type="entry name" value="Hom_end_hint"/>
    <property type="match status" value="1"/>
</dbReference>
<dbReference type="EC" id="2.7.1.59" evidence="2"/>
<accession>A0A8J6E3W2</accession>
<dbReference type="InterPro" id="IPR036844">
    <property type="entry name" value="Hint_dom_sf"/>
</dbReference>
<reference evidence="9" key="1">
    <citation type="submission" date="2021-05" db="EMBL/GenBank/DDBJ databases">
        <title>A free-living protist that lacks canonical eukaryotic 1 DNA replication and segregation systems.</title>
        <authorList>
            <person name="Salas-Leiva D.E."/>
            <person name="Tromer E.C."/>
            <person name="Curtis B.A."/>
            <person name="Jerlstrom-Hultqvist J."/>
            <person name="Kolisko M."/>
            <person name="Yi Z."/>
            <person name="Salas-Leiva J.S."/>
            <person name="Gallot-Lavallee L."/>
            <person name="Kops G.J.P.L."/>
            <person name="Archibald J.M."/>
            <person name="Simpson A.G.B."/>
            <person name="Roger A.J."/>
        </authorList>
    </citation>
    <scope>NUCLEOTIDE SEQUENCE</scope>
    <source>
        <strain evidence="9">BICM</strain>
    </source>
</reference>
<feature type="domain" description="Hom-end-associated Hint" evidence="6">
    <location>
        <begin position="179"/>
        <end position="256"/>
    </location>
</feature>
<dbReference type="GO" id="GO:0003677">
    <property type="term" value="F:DNA binding"/>
    <property type="evidence" value="ECO:0007669"/>
    <property type="project" value="InterPro"/>
</dbReference>
<comment type="caution">
    <text evidence="9">The sequence shown here is derived from an EMBL/GenBank/DDBJ whole genome shotgun (WGS) entry which is preliminary data.</text>
</comment>
<dbReference type="InterPro" id="IPR027434">
    <property type="entry name" value="Homing_endonucl"/>
</dbReference>
<dbReference type="Pfam" id="PF05204">
    <property type="entry name" value="Hom_end"/>
    <property type="match status" value="1"/>
</dbReference>
<protein>
    <recommendedName>
        <fullName evidence="3">N-acetyl-D-glucosamine kinase</fullName>
        <ecNumber evidence="2">2.7.1.59</ecNumber>
    </recommendedName>
    <alternativeName>
        <fullName evidence="4">GlcNAc kinase</fullName>
    </alternativeName>
</protein>
<feature type="domain" description="ATPase BadF/BadG/BcrA/BcrD type" evidence="5">
    <location>
        <begin position="812"/>
        <end position="1075"/>
    </location>
</feature>
<evidence type="ECO:0000256" key="3">
    <source>
        <dbReference type="ARBA" id="ARBA00014974"/>
    </source>
</evidence>
<dbReference type="SUPFAM" id="SSF51294">
    <property type="entry name" value="Hedgehog/intein (Hint) domain"/>
    <property type="match status" value="1"/>
</dbReference>
<comment type="similarity">
    <text evidence="1">Belongs to the eukaryotic-type N-acetylglucosamine kinase family.</text>
</comment>
<evidence type="ECO:0000259" key="7">
    <source>
        <dbReference type="Pfam" id="PF05204"/>
    </source>
</evidence>
<organism evidence="9 10">
    <name type="scientific">Carpediemonas membranifera</name>
    <dbReference type="NCBI Taxonomy" id="201153"/>
    <lineage>
        <taxon>Eukaryota</taxon>
        <taxon>Metamonada</taxon>
        <taxon>Carpediemonas-like organisms</taxon>
        <taxon>Carpediemonas</taxon>
    </lineage>
</organism>
<evidence type="ECO:0000256" key="4">
    <source>
        <dbReference type="ARBA" id="ARBA00031123"/>
    </source>
</evidence>
<dbReference type="CDD" id="cd24035">
    <property type="entry name" value="ASKHA_NBD_O66634-like_rpt2"/>
    <property type="match status" value="1"/>
</dbReference>
<feature type="domain" description="DUF2229" evidence="8">
    <location>
        <begin position="1174"/>
        <end position="1403"/>
    </location>
</feature>